<organism evidence="6">
    <name type="scientific">marine sediment metagenome</name>
    <dbReference type="NCBI Taxonomy" id="412755"/>
    <lineage>
        <taxon>unclassified sequences</taxon>
        <taxon>metagenomes</taxon>
        <taxon>ecological metagenomes</taxon>
    </lineage>
</organism>
<evidence type="ECO:0000313" key="6">
    <source>
        <dbReference type="EMBL" id="KKL90679.1"/>
    </source>
</evidence>
<feature type="domain" description="ATP-dependent RecD2 DNA helicase-like helix-hairpin-helix" evidence="3">
    <location>
        <begin position="92"/>
        <end position="137"/>
    </location>
</feature>
<evidence type="ECO:0000259" key="5">
    <source>
        <dbReference type="Pfam" id="PF23139"/>
    </source>
</evidence>
<dbReference type="PANTHER" id="PTHR43788">
    <property type="entry name" value="DNA2/NAM7 HELICASE FAMILY MEMBER"/>
    <property type="match status" value="1"/>
</dbReference>
<feature type="non-terminal residue" evidence="6">
    <location>
        <position position="610"/>
    </location>
</feature>
<evidence type="ECO:0000256" key="1">
    <source>
        <dbReference type="ARBA" id="ARBA00022741"/>
    </source>
</evidence>
<dbReference type="Pfam" id="PF14490">
    <property type="entry name" value="HHH_RecD2"/>
    <property type="match status" value="2"/>
</dbReference>
<keyword evidence="2" id="KW-0067">ATP-binding</keyword>
<dbReference type="Gene3D" id="1.10.10.2220">
    <property type="match status" value="1"/>
</dbReference>
<dbReference type="SUPFAM" id="SSF47781">
    <property type="entry name" value="RuvA domain 2-like"/>
    <property type="match status" value="1"/>
</dbReference>
<dbReference type="GO" id="GO:0005524">
    <property type="term" value="F:ATP binding"/>
    <property type="evidence" value="ECO:0007669"/>
    <property type="project" value="UniProtKB-KW"/>
</dbReference>
<dbReference type="GO" id="GO:0006310">
    <property type="term" value="P:DNA recombination"/>
    <property type="evidence" value="ECO:0007669"/>
    <property type="project" value="TreeGrafter"/>
</dbReference>
<dbReference type="InterPro" id="IPR027417">
    <property type="entry name" value="P-loop_NTPase"/>
</dbReference>
<dbReference type="InterPro" id="IPR041451">
    <property type="entry name" value="RecD2_SH13"/>
</dbReference>
<dbReference type="InterPro" id="IPR010994">
    <property type="entry name" value="RuvA_2-like"/>
</dbReference>
<gene>
    <name evidence="6" type="ORF">LCGC14_1902270</name>
</gene>
<dbReference type="InterPro" id="IPR050534">
    <property type="entry name" value="Coronavir_polyprotein_1ab"/>
</dbReference>
<sequence length="610" mass="68638">MTTLEGHIERITFHNPDNHFTIARFKIPKTKKPVTVLGYLPDPKPGETLEINGKWETHAKYGDQLRIESFEVILPDTIDGIRKYLTSGFVSGLSAKKVLGIIDHFGEKTLEIIEREPHRLSEVKGIGVLTADRIATSWRRNHVVRSLMLFLREMGIKISYGARIFKEYGEDAMQIIQDNPYQVVRDIPGIGFVVADAVAQNVGVPKDDPKRIEACINHLVEQAVSEGHLFIYEDELIGKCVELFQIDREMAEDALISLSEDGSVFIEQDKRVSEVRMVYPKILYEAETGVADRLLARLSIPADLKGPDSVQITEEILRRLAIKLSPEQLKVLEGIFSHRVAIITGGPGTGKTTLIKSVATIYESLGKQILFAAPTGRATRRLSDVTRRKTSTIHKLLGYNLATGCFEKNEDHPIDADGVIIDEASMVDILLMFHLLKAIPMRAILILVGDAFQLPPVGPGNVLSDMIKSKKIKVFELKTIFRQELESPITVNAHRVRRGEMPFLTKMDIRSPLSGFYFIQQREPEKVVKTIVKLCTKTLPNFFNFDQLNDIQILTPMHRGEVGTINLNQVLQEWLNPNSGIPMVKGIPFKSGDKVMQLKNNYQKEIFNGD</sequence>
<feature type="domain" description="ATP-dependent RecD2 DNA helicase-like helix-hairpin-helix" evidence="3">
    <location>
        <begin position="142"/>
        <end position="230"/>
    </location>
</feature>
<name>A0A0F9FW82_9ZZZZ</name>
<dbReference type="CDD" id="cd17933">
    <property type="entry name" value="DEXSc_RecD-like"/>
    <property type="match status" value="1"/>
</dbReference>
<feature type="domain" description="ATP-dependent RecD2 DNA helicase OB-fold" evidence="5">
    <location>
        <begin position="1"/>
        <end position="75"/>
    </location>
</feature>
<feature type="domain" description="ATP-dependent RecD2 DNA helicase SH3" evidence="4">
    <location>
        <begin position="567"/>
        <end position="610"/>
    </location>
</feature>
<dbReference type="Gene3D" id="2.30.30.940">
    <property type="match status" value="1"/>
</dbReference>
<evidence type="ECO:0000259" key="4">
    <source>
        <dbReference type="Pfam" id="PF18335"/>
    </source>
</evidence>
<accession>A0A0F9FW82</accession>
<dbReference type="Pfam" id="PF13245">
    <property type="entry name" value="AAA_19"/>
    <property type="match status" value="1"/>
</dbReference>
<dbReference type="AlphaFoldDB" id="A0A0F9FW82"/>
<dbReference type="SUPFAM" id="SSF52540">
    <property type="entry name" value="P-loop containing nucleoside triphosphate hydrolases"/>
    <property type="match status" value="1"/>
</dbReference>
<dbReference type="PANTHER" id="PTHR43788:SF6">
    <property type="entry name" value="DNA HELICASE B"/>
    <property type="match status" value="1"/>
</dbReference>
<keyword evidence="1" id="KW-0547">Nucleotide-binding</keyword>
<dbReference type="Gene3D" id="3.40.50.300">
    <property type="entry name" value="P-loop containing nucleotide triphosphate hydrolases"/>
    <property type="match status" value="2"/>
</dbReference>
<dbReference type="InterPro" id="IPR055446">
    <property type="entry name" value="RecD2_N_OB"/>
</dbReference>
<dbReference type="Pfam" id="PF18335">
    <property type="entry name" value="SH3_13"/>
    <property type="match status" value="1"/>
</dbReference>
<comment type="caution">
    <text evidence="6">The sequence shown here is derived from an EMBL/GenBank/DDBJ whole genome shotgun (WGS) entry which is preliminary data.</text>
</comment>
<evidence type="ECO:0000256" key="2">
    <source>
        <dbReference type="ARBA" id="ARBA00022840"/>
    </source>
</evidence>
<dbReference type="GO" id="GO:0009338">
    <property type="term" value="C:exodeoxyribonuclease V complex"/>
    <property type="evidence" value="ECO:0007669"/>
    <property type="project" value="TreeGrafter"/>
</dbReference>
<dbReference type="EMBL" id="LAZR01019947">
    <property type="protein sequence ID" value="KKL90679.1"/>
    <property type="molecule type" value="Genomic_DNA"/>
</dbReference>
<proteinExistence type="predicted"/>
<dbReference type="Pfam" id="PF23139">
    <property type="entry name" value="OB_YrrC"/>
    <property type="match status" value="1"/>
</dbReference>
<protein>
    <recommendedName>
        <fullName evidence="7">AAA+ ATPase domain-containing protein</fullName>
    </recommendedName>
</protein>
<evidence type="ECO:0000259" key="3">
    <source>
        <dbReference type="Pfam" id="PF14490"/>
    </source>
</evidence>
<dbReference type="GO" id="GO:0017116">
    <property type="term" value="F:single-stranded DNA helicase activity"/>
    <property type="evidence" value="ECO:0007669"/>
    <property type="project" value="TreeGrafter"/>
</dbReference>
<reference evidence="6" key="1">
    <citation type="journal article" date="2015" name="Nature">
        <title>Complex archaea that bridge the gap between prokaryotes and eukaryotes.</title>
        <authorList>
            <person name="Spang A."/>
            <person name="Saw J.H."/>
            <person name="Jorgensen S.L."/>
            <person name="Zaremba-Niedzwiedzka K."/>
            <person name="Martijn J."/>
            <person name="Lind A.E."/>
            <person name="van Eijk R."/>
            <person name="Schleper C."/>
            <person name="Guy L."/>
            <person name="Ettema T.J."/>
        </authorList>
    </citation>
    <scope>NUCLEOTIDE SEQUENCE</scope>
</reference>
<evidence type="ECO:0008006" key="7">
    <source>
        <dbReference type="Google" id="ProtNLM"/>
    </source>
</evidence>
<dbReference type="InterPro" id="IPR029493">
    <property type="entry name" value="RecD2-like_HHH"/>
</dbReference>